<feature type="transmembrane region" description="Helical" evidence="7">
    <location>
        <begin position="115"/>
        <end position="135"/>
    </location>
</feature>
<dbReference type="AlphaFoldDB" id="A0A7Z2ZNG1"/>
<dbReference type="Pfam" id="PF00528">
    <property type="entry name" value="BPD_transp_1"/>
    <property type="match status" value="1"/>
</dbReference>
<dbReference type="EMBL" id="CP051680">
    <property type="protein sequence ID" value="QJD86168.1"/>
    <property type="molecule type" value="Genomic_DNA"/>
</dbReference>
<evidence type="ECO:0000256" key="2">
    <source>
        <dbReference type="ARBA" id="ARBA00022448"/>
    </source>
</evidence>
<dbReference type="Proteomes" id="UP000502248">
    <property type="component" value="Chromosome"/>
</dbReference>
<evidence type="ECO:0000256" key="1">
    <source>
        <dbReference type="ARBA" id="ARBA00004651"/>
    </source>
</evidence>
<dbReference type="KEGG" id="cheb:HH215_25305"/>
<dbReference type="InterPro" id="IPR000515">
    <property type="entry name" value="MetI-like"/>
</dbReference>
<dbReference type="SUPFAM" id="SSF161098">
    <property type="entry name" value="MetI-like"/>
    <property type="match status" value="1"/>
</dbReference>
<comment type="subcellular location">
    <subcellularLocation>
        <location evidence="1 7">Cell membrane</location>
        <topology evidence="1 7">Multi-pass membrane protein</topology>
    </subcellularLocation>
</comment>
<evidence type="ECO:0000256" key="7">
    <source>
        <dbReference type="RuleBase" id="RU363032"/>
    </source>
</evidence>
<feature type="transmembrane region" description="Helical" evidence="7">
    <location>
        <begin position="77"/>
        <end position="103"/>
    </location>
</feature>
<feature type="domain" description="ABC transmembrane type-1" evidence="8">
    <location>
        <begin position="78"/>
        <end position="293"/>
    </location>
</feature>
<feature type="transmembrane region" description="Helical" evidence="7">
    <location>
        <begin position="272"/>
        <end position="297"/>
    </location>
</feature>
<comment type="similarity">
    <text evidence="7">Belongs to the binding-protein-dependent transport system permease family.</text>
</comment>
<reference evidence="9 10" key="1">
    <citation type="submission" date="2020-04" db="EMBL/GenBank/DDBJ databases">
        <title>Genome sequencing of novel species.</title>
        <authorList>
            <person name="Heo J."/>
            <person name="Kim S.-J."/>
            <person name="Kim J.-S."/>
            <person name="Hong S.-B."/>
            <person name="Kwon S.-W."/>
        </authorList>
    </citation>
    <scope>NUCLEOTIDE SEQUENCE [LARGE SCALE GENOMIC DNA]</scope>
    <source>
        <strain evidence="9 10">MFER-1</strain>
    </source>
</reference>
<dbReference type="PANTHER" id="PTHR43227:SF11">
    <property type="entry name" value="BLL4140 PROTEIN"/>
    <property type="match status" value="1"/>
</dbReference>
<accession>A0A7Z2ZNG1</accession>
<dbReference type="InterPro" id="IPR035906">
    <property type="entry name" value="MetI-like_sf"/>
</dbReference>
<organism evidence="9 10">
    <name type="scientific">Cohnella herbarum</name>
    <dbReference type="NCBI Taxonomy" id="2728023"/>
    <lineage>
        <taxon>Bacteria</taxon>
        <taxon>Bacillati</taxon>
        <taxon>Bacillota</taxon>
        <taxon>Bacilli</taxon>
        <taxon>Bacillales</taxon>
        <taxon>Paenibacillaceae</taxon>
        <taxon>Cohnella</taxon>
    </lineage>
</organism>
<sequence length="306" mass="34488">MEALRMYKSRARSRNMPLHLMILPGLLLVLVFSYIPMAGTYIAFQKFIPAKGFFGDQRWIGWDNFRYLLELPDIYQVLWNTVFIAVMKMAAGIVVPLTVALMLNELRNQAIKRSVQTLIYLPHFLSWIILGGVMIDILSPSSGIVNQALGAFGIKPIFFLGSNDWFPYTMVISDVWKEFGFATIVYLAALTGIDPQQYEASIIDGANRWKQTWYVTLPGMRMIIVLMAVLSLGNVLNAGFDQIVNLYSAQVYASGDVIDTLVYRLGLQQAQYGVATAVGLFKSVVSFLFISVAYYAAYKLADYRIF</sequence>
<evidence type="ECO:0000259" key="8">
    <source>
        <dbReference type="PROSITE" id="PS50928"/>
    </source>
</evidence>
<evidence type="ECO:0000313" key="9">
    <source>
        <dbReference type="EMBL" id="QJD86168.1"/>
    </source>
</evidence>
<keyword evidence="3" id="KW-1003">Cell membrane</keyword>
<evidence type="ECO:0000256" key="6">
    <source>
        <dbReference type="ARBA" id="ARBA00023136"/>
    </source>
</evidence>
<keyword evidence="10" id="KW-1185">Reference proteome</keyword>
<evidence type="ECO:0000313" key="10">
    <source>
        <dbReference type="Proteomes" id="UP000502248"/>
    </source>
</evidence>
<feature type="transmembrane region" description="Helical" evidence="7">
    <location>
        <begin position="175"/>
        <end position="193"/>
    </location>
</feature>
<evidence type="ECO:0000256" key="5">
    <source>
        <dbReference type="ARBA" id="ARBA00022989"/>
    </source>
</evidence>
<keyword evidence="5 7" id="KW-1133">Transmembrane helix</keyword>
<dbReference type="GO" id="GO:0055085">
    <property type="term" value="P:transmembrane transport"/>
    <property type="evidence" value="ECO:0007669"/>
    <property type="project" value="InterPro"/>
</dbReference>
<dbReference type="Gene3D" id="1.10.3720.10">
    <property type="entry name" value="MetI-like"/>
    <property type="match status" value="1"/>
</dbReference>
<gene>
    <name evidence="9" type="ORF">HH215_25305</name>
</gene>
<feature type="transmembrane region" description="Helical" evidence="7">
    <location>
        <begin position="213"/>
        <end position="236"/>
    </location>
</feature>
<dbReference type="CDD" id="cd06261">
    <property type="entry name" value="TM_PBP2"/>
    <property type="match status" value="1"/>
</dbReference>
<dbReference type="InterPro" id="IPR050809">
    <property type="entry name" value="UgpAE/MalFG_permease"/>
</dbReference>
<feature type="transmembrane region" description="Helical" evidence="7">
    <location>
        <begin position="20"/>
        <end position="44"/>
    </location>
</feature>
<proteinExistence type="inferred from homology"/>
<protein>
    <submittedName>
        <fullName evidence="9">Sugar ABC transporter permease</fullName>
    </submittedName>
</protein>
<dbReference type="PROSITE" id="PS50928">
    <property type="entry name" value="ABC_TM1"/>
    <property type="match status" value="1"/>
</dbReference>
<evidence type="ECO:0000256" key="4">
    <source>
        <dbReference type="ARBA" id="ARBA00022692"/>
    </source>
</evidence>
<name>A0A7Z2ZNG1_9BACL</name>
<dbReference type="GO" id="GO:0005886">
    <property type="term" value="C:plasma membrane"/>
    <property type="evidence" value="ECO:0007669"/>
    <property type="project" value="UniProtKB-SubCell"/>
</dbReference>
<dbReference type="PANTHER" id="PTHR43227">
    <property type="entry name" value="BLL4140 PROTEIN"/>
    <property type="match status" value="1"/>
</dbReference>
<keyword evidence="2 7" id="KW-0813">Transport</keyword>
<evidence type="ECO:0000256" key="3">
    <source>
        <dbReference type="ARBA" id="ARBA00022475"/>
    </source>
</evidence>
<keyword evidence="4 7" id="KW-0812">Transmembrane</keyword>
<keyword evidence="6 7" id="KW-0472">Membrane</keyword>